<feature type="modified residue" description="4-aspartylphosphate" evidence="1">
    <location>
        <position position="57"/>
    </location>
</feature>
<keyword evidence="4" id="KW-1185">Reference proteome</keyword>
<dbReference type="InterPro" id="IPR011006">
    <property type="entry name" value="CheY-like_superfamily"/>
</dbReference>
<gene>
    <name evidence="3" type="ORF">DJ021_15950</name>
</gene>
<sequence>MAQGVQARVLIVARDDVLAGPLAEGLDRLGWRTITARGQYAAMASLGDLQIEAAIIDLGQGGEEVLALAKRLKAACAPRRLPVIAIGDPDPSLQTHGFDLTLAAPLHPSQAAMRLESLVRLAVSEEEFELRLETFADRGRRLDLPDPDVSPLRVLAIGEPAPQFLALSNALTQRGADVVGAFTAYTAFDYLHERAFDAVVLWAGENPQEALSIAAGLRRNTRLYHTPALLYMRRESYVTTSEAYHRGVSDVASPETPEDETARRVLELARNYRRQTSVRQALEKARSSGLMDAATGLFTRDLFAAHLARLAQASRVRNRPLSVCVLKVSDRPEVKAARVGGWLDRAIPQIGSMIGRLVRVEDTAARLGPEVFALALPATPLLAGRAAGERIAAVIGCTAFEAGDGKPPFVADFDIGVAEVGSADTAGRALEEAALQAQGLKAS</sequence>
<dbReference type="EMBL" id="QFYP01000001">
    <property type="protein sequence ID" value="RAK61194.1"/>
    <property type="molecule type" value="Genomic_DNA"/>
</dbReference>
<evidence type="ECO:0000313" key="3">
    <source>
        <dbReference type="EMBL" id="RAK61194.1"/>
    </source>
</evidence>
<dbReference type="InterPro" id="IPR043128">
    <property type="entry name" value="Rev_trsase/Diguanyl_cyclase"/>
</dbReference>
<dbReference type="RefSeq" id="WP_111458486.1">
    <property type="nucleotide sequence ID" value="NZ_QFYP01000001.1"/>
</dbReference>
<evidence type="ECO:0000256" key="1">
    <source>
        <dbReference type="PROSITE-ProRule" id="PRU00169"/>
    </source>
</evidence>
<dbReference type="SMART" id="SM00267">
    <property type="entry name" value="GGDEF"/>
    <property type="match status" value="1"/>
</dbReference>
<dbReference type="Proteomes" id="UP000249842">
    <property type="component" value="Unassembled WGS sequence"/>
</dbReference>
<dbReference type="PROSITE" id="PS50110">
    <property type="entry name" value="RESPONSE_REGULATORY"/>
    <property type="match status" value="1"/>
</dbReference>
<accession>A0A328B5P1</accession>
<feature type="domain" description="Response regulatory" evidence="2">
    <location>
        <begin position="8"/>
        <end position="119"/>
    </location>
</feature>
<dbReference type="OrthoDB" id="8447315at2"/>
<dbReference type="InterPro" id="IPR000160">
    <property type="entry name" value="GGDEF_dom"/>
</dbReference>
<dbReference type="InterPro" id="IPR001789">
    <property type="entry name" value="Sig_transdc_resp-reg_receiver"/>
</dbReference>
<reference evidence="4" key="1">
    <citation type="submission" date="2018-05" db="EMBL/GenBank/DDBJ databases">
        <authorList>
            <person name="Li X."/>
        </authorList>
    </citation>
    <scope>NUCLEOTIDE SEQUENCE [LARGE SCALE GENOMIC DNA]</scope>
    <source>
        <strain evidence="4">HKS-05</strain>
    </source>
</reference>
<dbReference type="SUPFAM" id="SSF55073">
    <property type="entry name" value="Nucleotide cyclase"/>
    <property type="match status" value="1"/>
</dbReference>
<name>A0A328B5P1_9CAUL</name>
<protein>
    <submittedName>
        <fullName evidence="3">GGDEF domain-containing protein</fullName>
    </submittedName>
</protein>
<comment type="caution">
    <text evidence="3">The sequence shown here is derived from an EMBL/GenBank/DDBJ whole genome shotgun (WGS) entry which is preliminary data.</text>
</comment>
<dbReference type="Gene3D" id="3.30.70.270">
    <property type="match status" value="1"/>
</dbReference>
<dbReference type="Gene3D" id="3.40.50.2300">
    <property type="match status" value="2"/>
</dbReference>
<organism evidence="3 4">
    <name type="scientific">Phenylobacterium hankyongense</name>
    <dbReference type="NCBI Taxonomy" id="1813876"/>
    <lineage>
        <taxon>Bacteria</taxon>
        <taxon>Pseudomonadati</taxon>
        <taxon>Pseudomonadota</taxon>
        <taxon>Alphaproteobacteria</taxon>
        <taxon>Caulobacterales</taxon>
        <taxon>Caulobacteraceae</taxon>
        <taxon>Phenylobacterium</taxon>
    </lineage>
</organism>
<dbReference type="AlphaFoldDB" id="A0A328B5P1"/>
<evidence type="ECO:0000313" key="4">
    <source>
        <dbReference type="Proteomes" id="UP000249842"/>
    </source>
</evidence>
<dbReference type="SUPFAM" id="SSF52172">
    <property type="entry name" value="CheY-like"/>
    <property type="match status" value="2"/>
</dbReference>
<dbReference type="Pfam" id="PF00990">
    <property type="entry name" value="GGDEF"/>
    <property type="match status" value="1"/>
</dbReference>
<dbReference type="GO" id="GO:0000160">
    <property type="term" value="P:phosphorelay signal transduction system"/>
    <property type="evidence" value="ECO:0007669"/>
    <property type="project" value="InterPro"/>
</dbReference>
<evidence type="ECO:0000259" key="2">
    <source>
        <dbReference type="PROSITE" id="PS50110"/>
    </source>
</evidence>
<dbReference type="InterPro" id="IPR029787">
    <property type="entry name" value="Nucleotide_cyclase"/>
</dbReference>
<proteinExistence type="predicted"/>
<keyword evidence="1" id="KW-0597">Phosphoprotein</keyword>